<keyword evidence="1" id="KW-1133">Transmembrane helix</keyword>
<sequence length="341" mass="37164">MKHAEHGAKAKGRFNSPFMLFTSVRGSHASSNNHHAFSSNNSAAVLANNGAVVSLENVDLENVNQEFAVSLSRRQLRLARVAKERKNRMIVSASLFALVGAALTSMALNKPNSIDSLASKSYSSKLSFVDDSSAQAASRSSMRESINRANKYLNFSSAVAGLESDLSAFSTKSSHKSKWDLGSNSDFKVSEMSKSAANNPNVAVFLDSDAKIVPSGFNPNHDSGDSGNAYEFSQCTWWVYVRRHQLGLPVGSNMGDGWMWGWTARKLGYWVDNTPRHVGDIMVFGRGQAGVNRAYGHVAIVEKINQDGSIETSESSAEYHGRTYSRVVSAKDASAFEFIHY</sequence>
<evidence type="ECO:0000259" key="2">
    <source>
        <dbReference type="PROSITE" id="PS50911"/>
    </source>
</evidence>
<accession>A0A3E1IXZ6</accession>
<dbReference type="Proteomes" id="UP000258533">
    <property type="component" value="Unassembled WGS sequence"/>
</dbReference>
<dbReference type="PROSITE" id="PS50911">
    <property type="entry name" value="CHAP"/>
    <property type="match status" value="1"/>
</dbReference>
<dbReference type="InterPro" id="IPR038765">
    <property type="entry name" value="Papain-like_cys_pep_sf"/>
</dbReference>
<dbReference type="RefSeq" id="WP_004130282.1">
    <property type="nucleotide sequence ID" value="NZ_LRTT01000001.1"/>
</dbReference>
<name>A0A3E1IXZ6_GARVA</name>
<keyword evidence="1" id="KW-0472">Membrane</keyword>
<feature type="domain" description="Peptidase C51" evidence="2">
    <location>
        <begin position="210"/>
        <end position="340"/>
    </location>
</feature>
<keyword evidence="1" id="KW-0812">Transmembrane</keyword>
<evidence type="ECO:0000313" key="4">
    <source>
        <dbReference type="Proteomes" id="UP000258533"/>
    </source>
</evidence>
<reference evidence="3 4" key="1">
    <citation type="submission" date="2016-02" db="EMBL/GenBank/DDBJ databases">
        <title>Gardnerella vaginalis Subgroups Defined by cpn60 Sequencing and Sialidase Activity in Isolates from Canada, Belgium and Kenya.</title>
        <authorList>
            <person name="Schellenberg J."/>
            <person name="Paramel Jayaprakash T."/>
            <person name="Withana Gamage N."/>
            <person name="Patterson M.H."/>
            <person name="Vaneechoutte M."/>
            <person name="Hill J.E."/>
        </authorList>
    </citation>
    <scope>NUCLEOTIDE SEQUENCE [LARGE SCALE GENOMIC DNA]</scope>
    <source>
        <strain evidence="3 4">N144</strain>
    </source>
</reference>
<proteinExistence type="predicted"/>
<dbReference type="EMBL" id="LRTT01000001">
    <property type="protein sequence ID" value="RFD77829.1"/>
    <property type="molecule type" value="Genomic_DNA"/>
</dbReference>
<evidence type="ECO:0000256" key="1">
    <source>
        <dbReference type="SAM" id="Phobius"/>
    </source>
</evidence>
<dbReference type="Gene3D" id="3.90.1720.10">
    <property type="entry name" value="endopeptidase domain like (from Nostoc punctiforme)"/>
    <property type="match status" value="1"/>
</dbReference>
<dbReference type="InterPro" id="IPR007921">
    <property type="entry name" value="CHAP_dom"/>
</dbReference>
<comment type="caution">
    <text evidence="3">The sequence shown here is derived from an EMBL/GenBank/DDBJ whole genome shotgun (WGS) entry which is preliminary data.</text>
</comment>
<dbReference type="SUPFAM" id="SSF54001">
    <property type="entry name" value="Cysteine proteinases"/>
    <property type="match status" value="1"/>
</dbReference>
<dbReference type="Pfam" id="PF05257">
    <property type="entry name" value="CHAP"/>
    <property type="match status" value="1"/>
</dbReference>
<gene>
    <name evidence="3" type="ORF">AXE73_04430</name>
</gene>
<feature type="transmembrane region" description="Helical" evidence="1">
    <location>
        <begin position="89"/>
        <end position="108"/>
    </location>
</feature>
<organism evidence="3 4">
    <name type="scientific">Gardnerella vaginalis</name>
    <dbReference type="NCBI Taxonomy" id="2702"/>
    <lineage>
        <taxon>Bacteria</taxon>
        <taxon>Bacillati</taxon>
        <taxon>Actinomycetota</taxon>
        <taxon>Actinomycetes</taxon>
        <taxon>Bifidobacteriales</taxon>
        <taxon>Bifidobacteriaceae</taxon>
        <taxon>Gardnerella</taxon>
    </lineage>
</organism>
<dbReference type="AlphaFoldDB" id="A0A3E1IXZ6"/>
<protein>
    <submittedName>
        <fullName evidence="3">Peptidoglycan-binding protein LysM</fullName>
    </submittedName>
</protein>
<evidence type="ECO:0000313" key="3">
    <source>
        <dbReference type="EMBL" id="RFD77829.1"/>
    </source>
</evidence>